<dbReference type="PANTHER" id="PTHR21017">
    <property type="entry name" value="NIPSNAP-RELATED"/>
    <property type="match status" value="1"/>
</dbReference>
<accession>A0ABV7YY49</accession>
<dbReference type="RefSeq" id="WP_379838723.1">
    <property type="nucleotide sequence ID" value="NZ_JBHRYQ010000001.1"/>
</dbReference>
<dbReference type="InterPro" id="IPR012577">
    <property type="entry name" value="NIPSNAP"/>
</dbReference>
<name>A0ABV7YY49_9BACT</name>
<dbReference type="InterPro" id="IPR051557">
    <property type="entry name" value="NipSnap_domain"/>
</dbReference>
<reference evidence="5" key="1">
    <citation type="journal article" date="2019" name="Int. J. Syst. Evol. Microbiol.">
        <title>The Global Catalogue of Microorganisms (GCM) 10K type strain sequencing project: providing services to taxonomists for standard genome sequencing and annotation.</title>
        <authorList>
            <consortium name="The Broad Institute Genomics Platform"/>
            <consortium name="The Broad Institute Genome Sequencing Center for Infectious Disease"/>
            <person name="Wu L."/>
            <person name="Ma J."/>
        </authorList>
    </citation>
    <scope>NUCLEOTIDE SEQUENCE [LARGE SCALE GENOMIC DNA]</scope>
    <source>
        <strain evidence="5">CECT 7956</strain>
    </source>
</reference>
<dbReference type="Pfam" id="PF07978">
    <property type="entry name" value="NIPSNAP"/>
    <property type="match status" value="2"/>
</dbReference>
<evidence type="ECO:0000259" key="3">
    <source>
        <dbReference type="Pfam" id="PF07978"/>
    </source>
</evidence>
<feature type="domain" description="NIPSNAP" evidence="3">
    <location>
        <begin position="143"/>
        <end position="247"/>
    </location>
</feature>
<dbReference type="SUPFAM" id="SSF54909">
    <property type="entry name" value="Dimeric alpha+beta barrel"/>
    <property type="match status" value="2"/>
</dbReference>
<dbReference type="PANTHER" id="PTHR21017:SF17">
    <property type="entry name" value="PROTEIN NIPSNAP"/>
    <property type="match status" value="1"/>
</dbReference>
<comment type="similarity">
    <text evidence="1">Belongs to the NipSnap family.</text>
</comment>
<feature type="chain" id="PRO_5047263817" evidence="2">
    <location>
        <begin position="20"/>
        <end position="249"/>
    </location>
</feature>
<dbReference type="Gene3D" id="3.30.70.100">
    <property type="match status" value="2"/>
</dbReference>
<evidence type="ECO:0000256" key="2">
    <source>
        <dbReference type="SAM" id="SignalP"/>
    </source>
</evidence>
<sequence length="249" mass="28958">MKKISFLVFLSLLSLVGFAKPKPSIYYELRIYYCNDGKLPDLLNRFRNHTTKIFEKHGMENIGYWVPTSAGNNTLYYILGYPSKEARDASWKAFMADPEWQTVAKKSEENGKIVAKVESKFMTLDEALTSKIKFSKKATGGVFEMREYFCFPDKFPNIEARFKDHTRALFEKHNMKNIMYFSTIEKNGGQPTLLYFIKHNSEEDAKKSWDAFRADSEWVKVRTASEESGKIVEKVESKYMTATDFSRIK</sequence>
<keyword evidence="2" id="KW-0732">Signal</keyword>
<evidence type="ECO:0000313" key="4">
    <source>
        <dbReference type="EMBL" id="MFC3811871.1"/>
    </source>
</evidence>
<evidence type="ECO:0000313" key="5">
    <source>
        <dbReference type="Proteomes" id="UP001595616"/>
    </source>
</evidence>
<keyword evidence="5" id="KW-1185">Reference proteome</keyword>
<comment type="caution">
    <text evidence="4">The sequence shown here is derived from an EMBL/GenBank/DDBJ whole genome shotgun (WGS) entry which is preliminary data.</text>
</comment>
<feature type="signal peptide" evidence="2">
    <location>
        <begin position="1"/>
        <end position="19"/>
    </location>
</feature>
<protein>
    <submittedName>
        <fullName evidence="4">NIPSNAP family protein</fullName>
    </submittedName>
</protein>
<organism evidence="4 5">
    <name type="scientific">Lacihabitans lacunae</name>
    <dbReference type="NCBI Taxonomy" id="1028214"/>
    <lineage>
        <taxon>Bacteria</taxon>
        <taxon>Pseudomonadati</taxon>
        <taxon>Bacteroidota</taxon>
        <taxon>Cytophagia</taxon>
        <taxon>Cytophagales</taxon>
        <taxon>Leadbetterellaceae</taxon>
        <taxon>Lacihabitans</taxon>
    </lineage>
</organism>
<dbReference type="EMBL" id="JBHRYQ010000001">
    <property type="protein sequence ID" value="MFC3811871.1"/>
    <property type="molecule type" value="Genomic_DNA"/>
</dbReference>
<dbReference type="Proteomes" id="UP001595616">
    <property type="component" value="Unassembled WGS sequence"/>
</dbReference>
<dbReference type="InterPro" id="IPR011008">
    <property type="entry name" value="Dimeric_a/b-barrel"/>
</dbReference>
<proteinExistence type="inferred from homology"/>
<gene>
    <name evidence="4" type="ORF">ACFOOI_14505</name>
</gene>
<evidence type="ECO:0000256" key="1">
    <source>
        <dbReference type="ARBA" id="ARBA00005291"/>
    </source>
</evidence>
<feature type="domain" description="NIPSNAP" evidence="3">
    <location>
        <begin position="27"/>
        <end position="124"/>
    </location>
</feature>